<keyword evidence="1" id="KW-1133">Transmembrane helix</keyword>
<protein>
    <submittedName>
        <fullName evidence="2">DUF2871 domain-containing protein</fullName>
    </submittedName>
</protein>
<dbReference type="Pfam" id="PF11070">
    <property type="entry name" value="DUF2871"/>
    <property type="match status" value="1"/>
</dbReference>
<feature type="transmembrane region" description="Helical" evidence="1">
    <location>
        <begin position="104"/>
        <end position="125"/>
    </location>
</feature>
<keyword evidence="1" id="KW-0472">Membrane</keyword>
<evidence type="ECO:0000313" key="3">
    <source>
        <dbReference type="Proteomes" id="UP001596026"/>
    </source>
</evidence>
<name>A0ABV9M1H1_9ENTE</name>
<dbReference type="Proteomes" id="UP001596026">
    <property type="component" value="Unassembled WGS sequence"/>
</dbReference>
<reference evidence="3" key="1">
    <citation type="journal article" date="2019" name="Int. J. Syst. Evol. Microbiol.">
        <title>The Global Catalogue of Microorganisms (GCM) 10K type strain sequencing project: providing services to taxonomists for standard genome sequencing and annotation.</title>
        <authorList>
            <consortium name="The Broad Institute Genomics Platform"/>
            <consortium name="The Broad Institute Genome Sequencing Center for Infectious Disease"/>
            <person name="Wu L."/>
            <person name="Ma J."/>
        </authorList>
    </citation>
    <scope>NUCLEOTIDE SEQUENCE [LARGE SCALE GENOMIC DNA]</scope>
    <source>
        <strain evidence="3">CGMCC 1.19061</strain>
    </source>
</reference>
<feature type="transmembrane region" description="Helical" evidence="1">
    <location>
        <begin position="40"/>
        <end position="63"/>
    </location>
</feature>
<gene>
    <name evidence="2" type="ORF">ACFO3L_01415</name>
</gene>
<dbReference type="InterPro" id="IPR021299">
    <property type="entry name" value="DUF2871"/>
</dbReference>
<dbReference type="EMBL" id="JBHSGT010000013">
    <property type="protein sequence ID" value="MFC4709304.1"/>
    <property type="molecule type" value="Genomic_DNA"/>
</dbReference>
<sequence length="139" mass="15638">MMNKLARASMTYTILGLLAGLFYREFTKMNDFTGTTQLSVLHTHLLILGMFFFLIVLLLDNAFHLSAEKNFKKFYIFYNSGFGLTVLMMIIHGIMQVLDKSDHAAISGMAGLGHIILSVGIFFFFQSLLSAVKKKNSLI</sequence>
<evidence type="ECO:0000256" key="1">
    <source>
        <dbReference type="SAM" id="Phobius"/>
    </source>
</evidence>
<accession>A0ABV9M1H1</accession>
<keyword evidence="3" id="KW-1185">Reference proteome</keyword>
<keyword evidence="1" id="KW-0812">Transmembrane</keyword>
<comment type="caution">
    <text evidence="2">The sequence shown here is derived from an EMBL/GenBank/DDBJ whole genome shotgun (WGS) entry which is preliminary data.</text>
</comment>
<proteinExistence type="predicted"/>
<evidence type="ECO:0000313" key="2">
    <source>
        <dbReference type="EMBL" id="MFC4709304.1"/>
    </source>
</evidence>
<feature type="transmembrane region" description="Helical" evidence="1">
    <location>
        <begin position="75"/>
        <end position="98"/>
    </location>
</feature>
<dbReference type="RefSeq" id="WP_379963103.1">
    <property type="nucleotide sequence ID" value="NZ_JBHSGT010000013.1"/>
</dbReference>
<organism evidence="2 3">
    <name type="scientific">Enterococcus eurekensis</name>
    <dbReference type="NCBI Taxonomy" id="1159753"/>
    <lineage>
        <taxon>Bacteria</taxon>
        <taxon>Bacillati</taxon>
        <taxon>Bacillota</taxon>
        <taxon>Bacilli</taxon>
        <taxon>Lactobacillales</taxon>
        <taxon>Enterococcaceae</taxon>
        <taxon>Enterococcus</taxon>
    </lineage>
</organism>